<sequence>MSDIQRGDLLPPSRHGTTWRESEYRTLADDLRAGNDLARTAAKLGRTPSAVRAALRHFVPPEEKVPGPDRERWIRQRLIAEPDWDWWACVVDAHRRTGSGLWLTRHEHSIRIGWRRRTPLPALAQELGTSELTVAEFLRGLGLVDSLEEAADRLGATPGLALAKRIAAARDASATARWILVVDGAAGTTRARNAPVRRHVSQHETRAAAEATRDRLLGWHARVAPGTEDAPVWWTIAERGLGSAAGRTYSGTFAAPPHPRGVRADALRPGDLILLPGAGEEPERALVGTVTQARAGAPVLVDLGTVAGSRVRRVIEFEPSEQVEVTNRPDAPADHPEPPGSGEGR</sequence>
<comment type="caution">
    <text evidence="2">The sequence shown here is derived from an EMBL/GenBank/DDBJ whole genome shotgun (WGS) entry which is preliminary data.</text>
</comment>
<proteinExistence type="predicted"/>
<feature type="region of interest" description="Disordered" evidence="1">
    <location>
        <begin position="318"/>
        <end position="345"/>
    </location>
</feature>
<evidence type="ECO:0000313" key="2">
    <source>
        <dbReference type="EMBL" id="MFF0543785.1"/>
    </source>
</evidence>
<dbReference type="EMBL" id="JBIAMX010000006">
    <property type="protein sequence ID" value="MFF0543785.1"/>
    <property type="molecule type" value="Genomic_DNA"/>
</dbReference>
<name>A0ABW6PN13_9NOCA</name>
<dbReference type="Proteomes" id="UP001601444">
    <property type="component" value="Unassembled WGS sequence"/>
</dbReference>
<gene>
    <name evidence="2" type="ORF">ACFYTF_13215</name>
</gene>
<protein>
    <submittedName>
        <fullName evidence="2">Uncharacterized protein</fullName>
    </submittedName>
</protein>
<evidence type="ECO:0000313" key="3">
    <source>
        <dbReference type="Proteomes" id="UP001601444"/>
    </source>
</evidence>
<keyword evidence="3" id="KW-1185">Reference proteome</keyword>
<dbReference type="RefSeq" id="WP_387700410.1">
    <property type="nucleotide sequence ID" value="NZ_JBIAMX010000006.1"/>
</dbReference>
<organism evidence="2 3">
    <name type="scientific">Nocardia thailandica</name>
    <dbReference type="NCBI Taxonomy" id="257275"/>
    <lineage>
        <taxon>Bacteria</taxon>
        <taxon>Bacillati</taxon>
        <taxon>Actinomycetota</taxon>
        <taxon>Actinomycetes</taxon>
        <taxon>Mycobacteriales</taxon>
        <taxon>Nocardiaceae</taxon>
        <taxon>Nocardia</taxon>
    </lineage>
</organism>
<reference evidence="2 3" key="1">
    <citation type="submission" date="2024-10" db="EMBL/GenBank/DDBJ databases">
        <title>The Natural Products Discovery Center: Release of the First 8490 Sequenced Strains for Exploring Actinobacteria Biosynthetic Diversity.</title>
        <authorList>
            <person name="Kalkreuter E."/>
            <person name="Kautsar S.A."/>
            <person name="Yang D."/>
            <person name="Bader C.D."/>
            <person name="Teijaro C.N."/>
            <person name="Fluegel L."/>
            <person name="Davis C.M."/>
            <person name="Simpson J.R."/>
            <person name="Lauterbach L."/>
            <person name="Steele A.D."/>
            <person name="Gui C."/>
            <person name="Meng S."/>
            <person name="Li G."/>
            <person name="Viehrig K."/>
            <person name="Ye F."/>
            <person name="Su P."/>
            <person name="Kiefer A.F."/>
            <person name="Nichols A."/>
            <person name="Cepeda A.J."/>
            <person name="Yan W."/>
            <person name="Fan B."/>
            <person name="Jiang Y."/>
            <person name="Adhikari A."/>
            <person name="Zheng C.-J."/>
            <person name="Schuster L."/>
            <person name="Cowan T.M."/>
            <person name="Smanski M.J."/>
            <person name="Chevrette M.G."/>
            <person name="De Carvalho L.P.S."/>
            <person name="Shen B."/>
        </authorList>
    </citation>
    <scope>NUCLEOTIDE SEQUENCE [LARGE SCALE GENOMIC DNA]</scope>
    <source>
        <strain evidence="2 3">NPDC004045</strain>
    </source>
</reference>
<evidence type="ECO:0000256" key="1">
    <source>
        <dbReference type="SAM" id="MobiDB-lite"/>
    </source>
</evidence>
<accession>A0ABW6PN13</accession>